<keyword evidence="5" id="KW-0479">Metal-binding</keyword>
<proteinExistence type="inferred from homology"/>
<dbReference type="GO" id="GO:0004497">
    <property type="term" value="F:monooxygenase activity"/>
    <property type="evidence" value="ECO:0007669"/>
    <property type="project" value="UniProtKB-KW"/>
</dbReference>
<dbReference type="GO" id="GO:0005506">
    <property type="term" value="F:iron ion binding"/>
    <property type="evidence" value="ECO:0007669"/>
    <property type="project" value="InterPro"/>
</dbReference>
<comment type="caution">
    <text evidence="11">The sequence shown here is derived from an EMBL/GenBank/DDBJ whole genome shotgun (WGS) entry which is preliminary data.</text>
</comment>
<protein>
    <submittedName>
        <fullName evidence="11">Uncharacterized protein</fullName>
    </submittedName>
</protein>
<comment type="subcellular location">
    <subcellularLocation>
        <location evidence="1">Membrane</location>
    </subcellularLocation>
</comment>
<evidence type="ECO:0000256" key="6">
    <source>
        <dbReference type="ARBA" id="ARBA00022989"/>
    </source>
</evidence>
<evidence type="ECO:0000256" key="2">
    <source>
        <dbReference type="ARBA" id="ARBA00010617"/>
    </source>
</evidence>
<evidence type="ECO:0000256" key="7">
    <source>
        <dbReference type="ARBA" id="ARBA00023002"/>
    </source>
</evidence>
<evidence type="ECO:0000313" key="11">
    <source>
        <dbReference type="EMBL" id="GAA0139714.1"/>
    </source>
</evidence>
<keyword evidence="10" id="KW-0472">Membrane</keyword>
<dbReference type="PANTHER" id="PTHR47950:SF4">
    <property type="entry name" value="GERANIOL 8-HYDROXYLASE-LIKE"/>
    <property type="match status" value="1"/>
</dbReference>
<name>A0AAV3NKL7_LITER</name>
<evidence type="ECO:0000256" key="1">
    <source>
        <dbReference type="ARBA" id="ARBA00004370"/>
    </source>
</evidence>
<accession>A0AAV3NKL7</accession>
<organism evidence="11 12">
    <name type="scientific">Lithospermum erythrorhizon</name>
    <name type="common">Purple gromwell</name>
    <name type="synonym">Lithospermum officinale var. erythrorhizon</name>
    <dbReference type="NCBI Taxonomy" id="34254"/>
    <lineage>
        <taxon>Eukaryota</taxon>
        <taxon>Viridiplantae</taxon>
        <taxon>Streptophyta</taxon>
        <taxon>Embryophyta</taxon>
        <taxon>Tracheophyta</taxon>
        <taxon>Spermatophyta</taxon>
        <taxon>Magnoliopsida</taxon>
        <taxon>eudicotyledons</taxon>
        <taxon>Gunneridae</taxon>
        <taxon>Pentapetalae</taxon>
        <taxon>asterids</taxon>
        <taxon>lamiids</taxon>
        <taxon>Boraginales</taxon>
        <taxon>Boraginaceae</taxon>
        <taxon>Boraginoideae</taxon>
        <taxon>Lithospermeae</taxon>
        <taxon>Lithospermum</taxon>
    </lineage>
</organism>
<evidence type="ECO:0000256" key="10">
    <source>
        <dbReference type="ARBA" id="ARBA00023136"/>
    </source>
</evidence>
<dbReference type="EMBL" id="BAABME010000113">
    <property type="protein sequence ID" value="GAA0139714.1"/>
    <property type="molecule type" value="Genomic_DNA"/>
</dbReference>
<evidence type="ECO:0000256" key="3">
    <source>
        <dbReference type="ARBA" id="ARBA00022617"/>
    </source>
</evidence>
<keyword evidence="7" id="KW-0560">Oxidoreductase</keyword>
<comment type="similarity">
    <text evidence="2">Belongs to the cytochrome P450 family.</text>
</comment>
<keyword evidence="6" id="KW-1133">Transmembrane helix</keyword>
<evidence type="ECO:0000256" key="4">
    <source>
        <dbReference type="ARBA" id="ARBA00022692"/>
    </source>
</evidence>
<gene>
    <name evidence="11" type="ORF">LIER_01202</name>
</gene>
<dbReference type="GO" id="GO:0020037">
    <property type="term" value="F:heme binding"/>
    <property type="evidence" value="ECO:0007669"/>
    <property type="project" value="InterPro"/>
</dbReference>
<dbReference type="Proteomes" id="UP001454036">
    <property type="component" value="Unassembled WGS sequence"/>
</dbReference>
<dbReference type="GO" id="GO:0016020">
    <property type="term" value="C:membrane"/>
    <property type="evidence" value="ECO:0007669"/>
    <property type="project" value="UniProtKB-SubCell"/>
</dbReference>
<evidence type="ECO:0000256" key="9">
    <source>
        <dbReference type="ARBA" id="ARBA00023033"/>
    </source>
</evidence>
<evidence type="ECO:0000313" key="12">
    <source>
        <dbReference type="Proteomes" id="UP001454036"/>
    </source>
</evidence>
<dbReference type="SUPFAM" id="SSF48264">
    <property type="entry name" value="Cytochrome P450"/>
    <property type="match status" value="1"/>
</dbReference>
<dbReference type="InterPro" id="IPR036396">
    <property type="entry name" value="Cyt_P450_sf"/>
</dbReference>
<keyword evidence="12" id="KW-1185">Reference proteome</keyword>
<evidence type="ECO:0000256" key="8">
    <source>
        <dbReference type="ARBA" id="ARBA00023004"/>
    </source>
</evidence>
<evidence type="ECO:0000256" key="5">
    <source>
        <dbReference type="ARBA" id="ARBA00022723"/>
    </source>
</evidence>
<dbReference type="AlphaFoldDB" id="A0AAV3NKL7"/>
<keyword evidence="3" id="KW-0349">Heme</keyword>
<dbReference type="Gene3D" id="1.10.630.10">
    <property type="entry name" value="Cytochrome P450"/>
    <property type="match status" value="1"/>
</dbReference>
<reference evidence="11 12" key="1">
    <citation type="submission" date="2024-01" db="EMBL/GenBank/DDBJ databases">
        <title>The complete chloroplast genome sequence of Lithospermum erythrorhizon: insights into the phylogenetic relationship among Boraginaceae species and the maternal lineages of purple gromwells.</title>
        <authorList>
            <person name="Okada T."/>
            <person name="Watanabe K."/>
        </authorList>
    </citation>
    <scope>NUCLEOTIDE SEQUENCE [LARGE SCALE GENOMIC DNA]</scope>
</reference>
<keyword evidence="4" id="KW-0812">Transmembrane</keyword>
<dbReference type="GO" id="GO:0016705">
    <property type="term" value="F:oxidoreductase activity, acting on paired donors, with incorporation or reduction of molecular oxygen"/>
    <property type="evidence" value="ECO:0007669"/>
    <property type="project" value="InterPro"/>
</dbReference>
<keyword evidence="8" id="KW-0408">Iron</keyword>
<sequence length="138" mass="16150">MIFSKDFSDPFHLESDDELKKLIRDVLEITGKNNMVDLFPVLQKFDPQGIKRHMTYLLGKCRIFFGGLIDERLEHRKNQPNIVFNDLLDSFLWSCDQEDAEEFDTDQIWHLCVELDMEEGSGLTLPRAHPLKVIPFPL</sequence>
<keyword evidence="9" id="KW-0503">Monooxygenase</keyword>
<dbReference type="PANTHER" id="PTHR47950">
    <property type="entry name" value="CYTOCHROME P450, FAMILY 76, SUBFAMILY C, POLYPEPTIDE 5-RELATED"/>
    <property type="match status" value="1"/>
</dbReference>